<dbReference type="FunFam" id="1.10.30.10:FF:000003">
    <property type="entry name" value="Putative transcription factor SOX-6"/>
    <property type="match status" value="1"/>
</dbReference>
<reference evidence="8" key="1">
    <citation type="submission" date="2021-01" db="EMBL/GenBank/DDBJ databases">
        <title>Caligus Genome Assembly.</title>
        <authorList>
            <person name="Gallardo-Escarate C."/>
        </authorList>
    </citation>
    <scope>NUCLEOTIDE SEQUENCE [LARGE SCALE GENOMIC DNA]</scope>
</reference>
<keyword evidence="1" id="KW-0805">Transcription regulation</keyword>
<dbReference type="PANTHER" id="PTHR10270:SF323">
    <property type="entry name" value="TRANSCRIPTION FACTOR SOX-14-RELATED"/>
    <property type="match status" value="1"/>
</dbReference>
<dbReference type="GO" id="GO:0000122">
    <property type="term" value="P:negative regulation of transcription by RNA polymerase II"/>
    <property type="evidence" value="ECO:0007669"/>
    <property type="project" value="TreeGrafter"/>
</dbReference>
<sequence>AKKHTANRIKRPMNAFMVWSQIERRKIIEIQPDIHNAEISKNLGKKWKSLSLQERDPFIKHAETLKRFHMQEYPDYKYRPRKKKNVTRPLDEAKKEELFFGKKKTVGEEGEEEEDEGDI</sequence>
<dbReference type="GO" id="GO:0000978">
    <property type="term" value="F:RNA polymerase II cis-regulatory region sequence-specific DNA binding"/>
    <property type="evidence" value="ECO:0007669"/>
    <property type="project" value="TreeGrafter"/>
</dbReference>
<dbReference type="GO" id="GO:0007420">
    <property type="term" value="P:brain development"/>
    <property type="evidence" value="ECO:0007669"/>
    <property type="project" value="TreeGrafter"/>
</dbReference>
<dbReference type="SUPFAM" id="SSF47095">
    <property type="entry name" value="HMG-box"/>
    <property type="match status" value="1"/>
</dbReference>
<dbReference type="AlphaFoldDB" id="A0A7T8JVX1"/>
<dbReference type="InterPro" id="IPR009071">
    <property type="entry name" value="HMG_box_dom"/>
</dbReference>
<evidence type="ECO:0000256" key="2">
    <source>
        <dbReference type="ARBA" id="ARBA00023125"/>
    </source>
</evidence>
<dbReference type="GO" id="GO:0005634">
    <property type="term" value="C:nucleus"/>
    <property type="evidence" value="ECO:0007669"/>
    <property type="project" value="UniProtKB-UniRule"/>
</dbReference>
<evidence type="ECO:0000256" key="4">
    <source>
        <dbReference type="ARBA" id="ARBA00023242"/>
    </source>
</evidence>
<evidence type="ECO:0000313" key="7">
    <source>
        <dbReference type="EMBL" id="QQP36131.1"/>
    </source>
</evidence>
<evidence type="ECO:0000313" key="8">
    <source>
        <dbReference type="Proteomes" id="UP000595437"/>
    </source>
</evidence>
<keyword evidence="2 5" id="KW-0238">DNA-binding</keyword>
<dbReference type="SMART" id="SM00398">
    <property type="entry name" value="HMG"/>
    <property type="match status" value="1"/>
</dbReference>
<evidence type="ECO:0000259" key="6">
    <source>
        <dbReference type="PROSITE" id="PS50118"/>
    </source>
</evidence>
<dbReference type="PROSITE" id="PS50118">
    <property type="entry name" value="HMG_BOX_2"/>
    <property type="match status" value="1"/>
</dbReference>
<dbReference type="GO" id="GO:0030182">
    <property type="term" value="P:neuron differentiation"/>
    <property type="evidence" value="ECO:0007669"/>
    <property type="project" value="TreeGrafter"/>
</dbReference>
<dbReference type="InterPro" id="IPR050140">
    <property type="entry name" value="SRY-related_HMG-box_TF-like"/>
</dbReference>
<protein>
    <submittedName>
        <fullName evidence="7">LOC100875283</fullName>
    </submittedName>
</protein>
<dbReference type="PANTHER" id="PTHR10270">
    <property type="entry name" value="SOX TRANSCRIPTION FACTOR"/>
    <property type="match status" value="1"/>
</dbReference>
<organism evidence="7 8">
    <name type="scientific">Caligus rogercresseyi</name>
    <name type="common">Sea louse</name>
    <dbReference type="NCBI Taxonomy" id="217165"/>
    <lineage>
        <taxon>Eukaryota</taxon>
        <taxon>Metazoa</taxon>
        <taxon>Ecdysozoa</taxon>
        <taxon>Arthropoda</taxon>
        <taxon>Crustacea</taxon>
        <taxon>Multicrustacea</taxon>
        <taxon>Hexanauplia</taxon>
        <taxon>Copepoda</taxon>
        <taxon>Siphonostomatoida</taxon>
        <taxon>Caligidae</taxon>
        <taxon>Caligus</taxon>
    </lineage>
</organism>
<evidence type="ECO:0000256" key="5">
    <source>
        <dbReference type="PROSITE-ProRule" id="PRU00267"/>
    </source>
</evidence>
<dbReference type="EMBL" id="CP045904">
    <property type="protein sequence ID" value="QQP36131.1"/>
    <property type="molecule type" value="Genomic_DNA"/>
</dbReference>
<evidence type="ECO:0000256" key="3">
    <source>
        <dbReference type="ARBA" id="ARBA00023163"/>
    </source>
</evidence>
<proteinExistence type="predicted"/>
<dbReference type="InterPro" id="IPR036910">
    <property type="entry name" value="HMG_box_dom_sf"/>
</dbReference>
<dbReference type="OrthoDB" id="6247875at2759"/>
<keyword evidence="8" id="KW-1185">Reference proteome</keyword>
<dbReference type="GO" id="GO:0001228">
    <property type="term" value="F:DNA-binding transcription activator activity, RNA polymerase II-specific"/>
    <property type="evidence" value="ECO:0007669"/>
    <property type="project" value="TreeGrafter"/>
</dbReference>
<evidence type="ECO:0000256" key="1">
    <source>
        <dbReference type="ARBA" id="ARBA00023015"/>
    </source>
</evidence>
<feature type="DNA-binding region" description="HMG box" evidence="5">
    <location>
        <begin position="9"/>
        <end position="77"/>
    </location>
</feature>
<accession>A0A7T8JVX1</accession>
<feature type="domain" description="HMG box" evidence="6">
    <location>
        <begin position="9"/>
        <end position="77"/>
    </location>
</feature>
<keyword evidence="4 5" id="KW-0539">Nucleus</keyword>
<dbReference type="Gene3D" id="1.10.30.10">
    <property type="entry name" value="High mobility group box domain"/>
    <property type="match status" value="1"/>
</dbReference>
<name>A0A7T8JVX1_CALRO</name>
<dbReference type="Proteomes" id="UP000595437">
    <property type="component" value="Chromosome 15"/>
</dbReference>
<gene>
    <name evidence="7" type="ORF">FKW44_021130</name>
</gene>
<dbReference type="Pfam" id="PF00505">
    <property type="entry name" value="HMG_box"/>
    <property type="match status" value="1"/>
</dbReference>
<feature type="non-terminal residue" evidence="7">
    <location>
        <position position="1"/>
    </location>
</feature>
<keyword evidence="3" id="KW-0804">Transcription</keyword>